<name>A0A6I6HBZ8_VARPD</name>
<evidence type="ECO:0000256" key="1">
    <source>
        <dbReference type="SAM" id="Phobius"/>
    </source>
</evidence>
<dbReference type="EMBL" id="CP046622">
    <property type="protein sequence ID" value="QGW82596.1"/>
    <property type="molecule type" value="Genomic_DNA"/>
</dbReference>
<keyword evidence="1" id="KW-0812">Transmembrane</keyword>
<dbReference type="Proteomes" id="UP000425817">
    <property type="component" value="Chromosome"/>
</dbReference>
<organism evidence="2 3">
    <name type="scientific">Variovorax paradoxus</name>
    <dbReference type="NCBI Taxonomy" id="34073"/>
    <lineage>
        <taxon>Bacteria</taxon>
        <taxon>Pseudomonadati</taxon>
        <taxon>Pseudomonadota</taxon>
        <taxon>Betaproteobacteria</taxon>
        <taxon>Burkholderiales</taxon>
        <taxon>Comamonadaceae</taxon>
        <taxon>Variovorax</taxon>
    </lineage>
</organism>
<dbReference type="OrthoDB" id="8929815at2"/>
<protein>
    <submittedName>
        <fullName evidence="2">Pilus assembly protein</fullName>
    </submittedName>
</protein>
<dbReference type="AlphaFoldDB" id="A0A6I6HBZ8"/>
<reference evidence="2 3" key="1">
    <citation type="submission" date="2019-12" db="EMBL/GenBank/DDBJ databases">
        <title>Hybrid Genome Assemblies of two High G+C Isolates from Undergraduate Microbiology Courses.</title>
        <authorList>
            <person name="Ne Ville C.J."/>
            <person name="Enright D."/>
            <person name="Hernandez I."/>
            <person name="Dodsworth J."/>
            <person name="Orwin P.M."/>
        </authorList>
    </citation>
    <scope>NUCLEOTIDE SEQUENCE [LARGE SCALE GENOMIC DNA]</scope>
    <source>
        <strain evidence="2 3">CSUSB</strain>
    </source>
</reference>
<gene>
    <name evidence="2" type="ORF">GOQ09_13875</name>
</gene>
<proteinExistence type="predicted"/>
<evidence type="ECO:0000313" key="2">
    <source>
        <dbReference type="EMBL" id="QGW82596.1"/>
    </source>
</evidence>
<sequence length="196" mass="20542">MVKPGPTAERAGKQRGATLIEVLVTLLIVAFGLFGLVGLQARLQSSEMESYQRSQALILLNDMASRIAINRRMASSYVTASPLGAGINCPTGTGSRQQIDAMEWCNALQGAAETSGNTKLGAMIGGRGCVEDLGNNEYLITVAWQGLVPIAAPPEGVACGKDAYDVAPTATTPSPQCTADRCRRTVTTLVRIGTLS</sequence>
<keyword evidence="1" id="KW-0472">Membrane</keyword>
<feature type="transmembrane region" description="Helical" evidence="1">
    <location>
        <begin position="20"/>
        <end position="39"/>
    </location>
</feature>
<dbReference type="InterPro" id="IPR012902">
    <property type="entry name" value="N_methyl_site"/>
</dbReference>
<evidence type="ECO:0000313" key="3">
    <source>
        <dbReference type="Proteomes" id="UP000425817"/>
    </source>
</evidence>
<keyword evidence="1" id="KW-1133">Transmembrane helix</keyword>
<accession>A0A6I6HBZ8</accession>
<dbReference type="Pfam" id="PF07963">
    <property type="entry name" value="N_methyl"/>
    <property type="match status" value="1"/>
</dbReference>
<dbReference type="RefSeq" id="WP_157613932.1">
    <property type="nucleotide sequence ID" value="NZ_CP046622.1"/>
</dbReference>